<dbReference type="AlphaFoldDB" id="A0A438DVZ4"/>
<name>A0A438DVZ4_VITVI</name>
<keyword evidence="2" id="KW-0326">Glycosidase</keyword>
<dbReference type="Proteomes" id="UP000288805">
    <property type="component" value="Unassembled WGS sequence"/>
</dbReference>
<evidence type="ECO:0000259" key="3">
    <source>
        <dbReference type="Pfam" id="PF00722"/>
    </source>
</evidence>
<proteinExistence type="predicted"/>
<gene>
    <name evidence="4" type="primary">XTH2_7</name>
    <name evidence="4" type="ORF">CK203_109976</name>
</gene>
<keyword evidence="1 4" id="KW-0378">Hydrolase</keyword>
<dbReference type="InterPro" id="IPR000757">
    <property type="entry name" value="Beta-glucanase-like"/>
</dbReference>
<comment type="caution">
    <text evidence="4">The sequence shown here is derived from an EMBL/GenBank/DDBJ whole genome shotgun (WGS) entry which is preliminary data.</text>
</comment>
<evidence type="ECO:0000313" key="4">
    <source>
        <dbReference type="EMBL" id="RVW39637.1"/>
    </source>
</evidence>
<sequence>MESEGADLVRWFGACKARKVDYDDKDEDIVRVLSLLTPLTRDSMPWSRLSPEISWLKVKKMDGCKKERLSIKKRLNKKNVFASPIHDFSSGCLSWQFPPGLPYYLEQMPRYLTSLDKASGSRFQSKNEYLLGRDPLVPGNSAGTVTACYLSSLGPNHDELDYKVLGNLSGDPYILHTNVCCSPRKENREQQFYLWFDPTATFHT</sequence>
<dbReference type="PANTHER" id="PTHR31062">
    <property type="entry name" value="XYLOGLUCAN ENDOTRANSGLUCOSYLASE/HYDROLASE PROTEIN 8-RELATED"/>
    <property type="match status" value="1"/>
</dbReference>
<dbReference type="Gene3D" id="2.60.120.200">
    <property type="match status" value="1"/>
</dbReference>
<dbReference type="InterPro" id="IPR044791">
    <property type="entry name" value="Beta-glucanase/XTH"/>
</dbReference>
<reference evidence="4 5" key="1">
    <citation type="journal article" date="2018" name="PLoS Genet.">
        <title>Population sequencing reveals clonal diversity and ancestral inbreeding in the grapevine cultivar Chardonnay.</title>
        <authorList>
            <person name="Roach M.J."/>
            <person name="Johnson D.L."/>
            <person name="Bohlmann J."/>
            <person name="van Vuuren H.J."/>
            <person name="Jones S.J."/>
            <person name="Pretorius I.S."/>
            <person name="Schmidt S.A."/>
            <person name="Borneman A.R."/>
        </authorList>
    </citation>
    <scope>NUCLEOTIDE SEQUENCE [LARGE SCALE GENOMIC DNA]</scope>
    <source>
        <strain evidence="5">cv. Chardonnay</strain>
        <tissue evidence="4">Leaf</tissue>
    </source>
</reference>
<protein>
    <submittedName>
        <fullName evidence="4">Xyloglucan endotransglucosylase/hydrolase 2</fullName>
    </submittedName>
</protein>
<dbReference type="GO" id="GO:0004553">
    <property type="term" value="F:hydrolase activity, hydrolyzing O-glycosyl compounds"/>
    <property type="evidence" value="ECO:0007669"/>
    <property type="project" value="InterPro"/>
</dbReference>
<evidence type="ECO:0000256" key="1">
    <source>
        <dbReference type="ARBA" id="ARBA00022801"/>
    </source>
</evidence>
<feature type="domain" description="GH16" evidence="3">
    <location>
        <begin position="114"/>
        <end position="204"/>
    </location>
</feature>
<dbReference type="SUPFAM" id="SSF49899">
    <property type="entry name" value="Concanavalin A-like lectins/glucanases"/>
    <property type="match status" value="1"/>
</dbReference>
<evidence type="ECO:0000256" key="2">
    <source>
        <dbReference type="ARBA" id="ARBA00023295"/>
    </source>
</evidence>
<dbReference type="InterPro" id="IPR013320">
    <property type="entry name" value="ConA-like_dom_sf"/>
</dbReference>
<organism evidence="4 5">
    <name type="scientific">Vitis vinifera</name>
    <name type="common">Grape</name>
    <dbReference type="NCBI Taxonomy" id="29760"/>
    <lineage>
        <taxon>Eukaryota</taxon>
        <taxon>Viridiplantae</taxon>
        <taxon>Streptophyta</taxon>
        <taxon>Embryophyta</taxon>
        <taxon>Tracheophyta</taxon>
        <taxon>Spermatophyta</taxon>
        <taxon>Magnoliopsida</taxon>
        <taxon>eudicotyledons</taxon>
        <taxon>Gunneridae</taxon>
        <taxon>Pentapetalae</taxon>
        <taxon>rosids</taxon>
        <taxon>Vitales</taxon>
        <taxon>Vitaceae</taxon>
        <taxon>Viteae</taxon>
        <taxon>Vitis</taxon>
    </lineage>
</organism>
<dbReference type="GO" id="GO:0005975">
    <property type="term" value="P:carbohydrate metabolic process"/>
    <property type="evidence" value="ECO:0007669"/>
    <property type="project" value="InterPro"/>
</dbReference>
<dbReference type="EMBL" id="QGNW01001475">
    <property type="protein sequence ID" value="RVW39637.1"/>
    <property type="molecule type" value="Genomic_DNA"/>
</dbReference>
<accession>A0A438DVZ4</accession>
<dbReference type="Pfam" id="PF00722">
    <property type="entry name" value="Glyco_hydro_16"/>
    <property type="match status" value="1"/>
</dbReference>
<evidence type="ECO:0000313" key="5">
    <source>
        <dbReference type="Proteomes" id="UP000288805"/>
    </source>
</evidence>